<dbReference type="RefSeq" id="WP_190835398.1">
    <property type="nucleotide sequence ID" value="NZ_CAWPPI010000092.1"/>
</dbReference>
<comment type="caution">
    <text evidence="1">The sequence shown here is derived from an EMBL/GenBank/DDBJ whole genome shotgun (WGS) entry which is preliminary data.</text>
</comment>
<dbReference type="AlphaFoldDB" id="A0A8J6XZT0"/>
<dbReference type="Pfam" id="PF09826">
    <property type="entry name" value="Beta_propel"/>
    <property type="match status" value="1"/>
</dbReference>
<dbReference type="InterPro" id="IPR019198">
    <property type="entry name" value="Beta_propeller_containing"/>
</dbReference>
<proteinExistence type="predicted"/>
<keyword evidence="2" id="KW-1185">Reference proteome</keyword>
<protein>
    <submittedName>
        <fullName evidence="1">Beta-propeller domain-containing protein</fullName>
    </submittedName>
</protein>
<accession>A0A8J6XZT0</accession>
<organism evidence="1 2">
    <name type="scientific">Iningainema tapete BLCC-T55</name>
    <dbReference type="NCBI Taxonomy" id="2748662"/>
    <lineage>
        <taxon>Bacteria</taxon>
        <taxon>Bacillati</taxon>
        <taxon>Cyanobacteriota</taxon>
        <taxon>Cyanophyceae</taxon>
        <taxon>Nostocales</taxon>
        <taxon>Scytonemataceae</taxon>
        <taxon>Iningainema tapete</taxon>
    </lineage>
</organism>
<sequence length="624" mass="68641">MAVTQLNEQSSTFEKFTSEEELKEYLVNDAVKKYSNLFGTQLGTTINFDLNSYLFTIGAGAVFNGGVTTNTVNIAFNRSADFSQTNTQVSGVDEADLVETDGKYIYQVTGQNLTIVDARNPEQLGIVSQTDLKNLGNIQGAYLYGDKLTVISTVSPVYLYNSLFNYNFTSFNPKVNVSVFNVSDRTNVVLEEKTQIEGSLISSRAVGDQVYVVTQSGFGLPRPQVSLQRYETQEEYLTRLEGRVTEVGLPNFTTFDSQNNILLEGLLNSAQNIYKPLEDNPVQLTSVSTFDVDDNQVGPQLSIGIPTSSVREIFSSRENLYLLEPDASGTDLFKINLDKLDLVAVGKAPGRVLNQFSVDEDKGFVRVATTIGSGNSSKNNVYVLEQVGQQLNVVGSIEGIAPGERIYSARFQGDYGFVVTFRQIDPFFTLDLSNPTNPTVAGELKLPGFSEYLQVIENEDTTQVLGIGRDGSALKVSLFDVTDFQNPQEVDSFLFGRYSSSEAQWDQQAVSYFPETQLLAIPFRNDGKNGLRVFDIDPQEGLTNLGDISHEGVSIRRSLRIGADLYVISNAKITSHDLFTLGQKSEVILPNSSSPTPILSIDPIFTRPIVFNPTPILDVSVTTL</sequence>
<name>A0A8J6XZT0_9CYAN</name>
<gene>
    <name evidence="1" type="ORF">ICL16_30775</name>
</gene>
<dbReference type="Proteomes" id="UP000629098">
    <property type="component" value="Unassembled WGS sequence"/>
</dbReference>
<dbReference type="EMBL" id="JACXAE010000092">
    <property type="protein sequence ID" value="MBD2776323.1"/>
    <property type="molecule type" value="Genomic_DNA"/>
</dbReference>
<evidence type="ECO:0000313" key="2">
    <source>
        <dbReference type="Proteomes" id="UP000629098"/>
    </source>
</evidence>
<reference evidence="1" key="1">
    <citation type="submission" date="2020-09" db="EMBL/GenBank/DDBJ databases">
        <title>Iningainema tapete sp. nov. (Scytonemataceae, Cyanobacteria) from greenhouses in central Florida (USA) produces two types of nodularin with biosynthetic potential for microcystin-LR and anabaenopeptins.</title>
        <authorList>
            <person name="Berthold D.E."/>
            <person name="Lefler F.W."/>
            <person name="Huang I.-S."/>
            <person name="Abdulla H."/>
            <person name="Zimba P.V."/>
            <person name="Laughinghouse H.D. IV."/>
        </authorList>
    </citation>
    <scope>NUCLEOTIDE SEQUENCE</scope>
    <source>
        <strain evidence="1">BLCCT55</strain>
    </source>
</reference>
<evidence type="ECO:0000313" key="1">
    <source>
        <dbReference type="EMBL" id="MBD2776323.1"/>
    </source>
</evidence>
<dbReference type="InterPro" id="IPR014441">
    <property type="entry name" value="UCP006425_b-propeller"/>
</dbReference>
<dbReference type="PIRSF" id="PIRSF006425">
    <property type="entry name" value="UCP006425_WD40"/>
    <property type="match status" value="1"/>
</dbReference>